<feature type="region of interest" description="Disordered" evidence="1">
    <location>
        <begin position="1"/>
        <end position="30"/>
    </location>
</feature>
<feature type="compositionally biased region" description="Basic and acidic residues" evidence="1">
    <location>
        <begin position="11"/>
        <end position="26"/>
    </location>
</feature>
<name>A0AAD2GE13_9STRA</name>
<feature type="compositionally biased region" description="Polar residues" evidence="1">
    <location>
        <begin position="502"/>
        <end position="523"/>
    </location>
</feature>
<evidence type="ECO:0000256" key="1">
    <source>
        <dbReference type="SAM" id="MobiDB-lite"/>
    </source>
</evidence>
<keyword evidence="2" id="KW-1133">Transmembrane helix</keyword>
<feature type="compositionally biased region" description="Polar residues" evidence="1">
    <location>
        <begin position="478"/>
        <end position="493"/>
    </location>
</feature>
<dbReference type="Proteomes" id="UP001295423">
    <property type="component" value="Unassembled WGS sequence"/>
</dbReference>
<evidence type="ECO:0000313" key="3">
    <source>
        <dbReference type="EMBL" id="CAJ1970085.1"/>
    </source>
</evidence>
<feature type="region of interest" description="Disordered" evidence="1">
    <location>
        <begin position="460"/>
        <end position="523"/>
    </location>
</feature>
<accession>A0AAD2GE13</accession>
<organism evidence="3 4">
    <name type="scientific">Cylindrotheca closterium</name>
    <dbReference type="NCBI Taxonomy" id="2856"/>
    <lineage>
        <taxon>Eukaryota</taxon>
        <taxon>Sar</taxon>
        <taxon>Stramenopiles</taxon>
        <taxon>Ochrophyta</taxon>
        <taxon>Bacillariophyta</taxon>
        <taxon>Bacillariophyceae</taxon>
        <taxon>Bacillariophycidae</taxon>
        <taxon>Bacillariales</taxon>
        <taxon>Bacillariaceae</taxon>
        <taxon>Cylindrotheca</taxon>
    </lineage>
</organism>
<proteinExistence type="predicted"/>
<gene>
    <name evidence="3" type="ORF">CYCCA115_LOCUS24108</name>
</gene>
<feature type="compositionally biased region" description="Polar residues" evidence="1">
    <location>
        <begin position="92"/>
        <end position="114"/>
    </location>
</feature>
<sequence>MAEEAIQEGARVSKDSEWSTHSRLSNDEVGEARITASYRSSAQNTYDMSIRSTDTASSNIRNMTAQYHNNRNNDYSVRSRDSYDRSIRSNDTINSNIRNMTAQHLNRKTQSGRGSRTIKGERANSDSSSDKKDAAIDPPVPSQISTPHPEEDNESLDNPSSPESSVEKFNKDEKVNSDSSHENDATTVPSIPSQITTLQPEEVVHESSVDCTMTNIVGAIICGVFAIGWLVFLFWKDGGPDLITKQKSPSIYSWNPPTADQCSSISNGTLFYYDADSRQQERIQVKLEVQLQSELGNVNVANLESEWKKKLQEHVMPTLAGCEEDVQRRLYQEPNDNKSTLRQRRRLRTLSQLLPDHVISYAFVVDTTLSWDEILPEGNQGTFAQVQTTYTYPFMIDIDLWLKEDVNDALLNEKVSQVFNDFLNNGPLQTDLALDRSKLINVQQSLDMPTDDPTVFDGATVANPDPSTNAPVAMPTRRPTSVQTLAPSESPSIDPTGLPVTENPTLSPANQSPNDSPTSNSTL</sequence>
<dbReference type="AlphaFoldDB" id="A0AAD2GE13"/>
<evidence type="ECO:0000313" key="4">
    <source>
        <dbReference type="Proteomes" id="UP001295423"/>
    </source>
</evidence>
<dbReference type="EMBL" id="CAKOGP040002458">
    <property type="protein sequence ID" value="CAJ1970085.1"/>
    <property type="molecule type" value="Genomic_DNA"/>
</dbReference>
<protein>
    <submittedName>
        <fullName evidence="3">Uncharacterized protein</fullName>
    </submittedName>
</protein>
<feature type="transmembrane region" description="Helical" evidence="2">
    <location>
        <begin position="216"/>
        <end position="235"/>
    </location>
</feature>
<comment type="caution">
    <text evidence="3">The sequence shown here is derived from an EMBL/GenBank/DDBJ whole genome shotgun (WGS) entry which is preliminary data.</text>
</comment>
<keyword evidence="2" id="KW-0812">Transmembrane</keyword>
<reference evidence="3" key="1">
    <citation type="submission" date="2023-08" db="EMBL/GenBank/DDBJ databases">
        <authorList>
            <person name="Audoor S."/>
            <person name="Bilcke G."/>
        </authorList>
    </citation>
    <scope>NUCLEOTIDE SEQUENCE</scope>
</reference>
<feature type="compositionally biased region" description="Basic and acidic residues" evidence="1">
    <location>
        <begin position="77"/>
        <end position="88"/>
    </location>
</feature>
<feature type="compositionally biased region" description="Basic and acidic residues" evidence="1">
    <location>
        <begin position="165"/>
        <end position="184"/>
    </location>
</feature>
<keyword evidence="2" id="KW-0472">Membrane</keyword>
<feature type="region of interest" description="Disordered" evidence="1">
    <location>
        <begin position="67"/>
        <end position="197"/>
    </location>
</feature>
<keyword evidence="4" id="KW-1185">Reference proteome</keyword>
<feature type="compositionally biased region" description="Polar residues" evidence="1">
    <location>
        <begin position="185"/>
        <end position="197"/>
    </location>
</feature>
<evidence type="ECO:0000256" key="2">
    <source>
        <dbReference type="SAM" id="Phobius"/>
    </source>
</evidence>
<feature type="compositionally biased region" description="Basic and acidic residues" evidence="1">
    <location>
        <begin position="118"/>
        <end position="135"/>
    </location>
</feature>